<evidence type="ECO:0008006" key="3">
    <source>
        <dbReference type="Google" id="ProtNLM"/>
    </source>
</evidence>
<evidence type="ECO:0000313" key="1">
    <source>
        <dbReference type="EMBL" id="GAA5130159.1"/>
    </source>
</evidence>
<gene>
    <name evidence="1" type="ORF">GCM10023320_51750</name>
</gene>
<accession>A0ABP9NSX2</accession>
<organism evidence="1 2">
    <name type="scientific">Pseudonocardia adelaidensis</name>
    <dbReference type="NCBI Taxonomy" id="648754"/>
    <lineage>
        <taxon>Bacteria</taxon>
        <taxon>Bacillati</taxon>
        <taxon>Actinomycetota</taxon>
        <taxon>Actinomycetes</taxon>
        <taxon>Pseudonocardiales</taxon>
        <taxon>Pseudonocardiaceae</taxon>
        <taxon>Pseudonocardia</taxon>
    </lineage>
</organism>
<proteinExistence type="predicted"/>
<dbReference type="RefSeq" id="WP_345607930.1">
    <property type="nucleotide sequence ID" value="NZ_BAABJO010000021.1"/>
</dbReference>
<keyword evidence="2" id="KW-1185">Reference proteome</keyword>
<dbReference type="Proteomes" id="UP001500804">
    <property type="component" value="Unassembled WGS sequence"/>
</dbReference>
<reference evidence="2" key="1">
    <citation type="journal article" date="2019" name="Int. J. Syst. Evol. Microbiol.">
        <title>The Global Catalogue of Microorganisms (GCM) 10K type strain sequencing project: providing services to taxonomists for standard genome sequencing and annotation.</title>
        <authorList>
            <consortium name="The Broad Institute Genomics Platform"/>
            <consortium name="The Broad Institute Genome Sequencing Center for Infectious Disease"/>
            <person name="Wu L."/>
            <person name="Ma J."/>
        </authorList>
    </citation>
    <scope>NUCLEOTIDE SEQUENCE [LARGE SCALE GENOMIC DNA]</scope>
    <source>
        <strain evidence="2">JCM 18302</strain>
    </source>
</reference>
<evidence type="ECO:0000313" key="2">
    <source>
        <dbReference type="Proteomes" id="UP001500804"/>
    </source>
</evidence>
<comment type="caution">
    <text evidence="1">The sequence shown here is derived from an EMBL/GenBank/DDBJ whole genome shotgun (WGS) entry which is preliminary data.</text>
</comment>
<protein>
    <recommendedName>
        <fullName evidence="3">RNA-binding S4 domain-containing protein</fullName>
    </recommendedName>
</protein>
<dbReference type="EMBL" id="BAABJO010000021">
    <property type="protein sequence ID" value="GAA5130159.1"/>
    <property type="molecule type" value="Genomic_DNA"/>
</dbReference>
<sequence length="64" mass="6620">MPDETRNDTTAATPATVLDGMIAAGIDRARALAYLEASAVVVDGERVSDPNRPAPPARVTVQAS</sequence>
<name>A0ABP9NSX2_9PSEU</name>